<keyword evidence="4" id="KW-0479">Metal-binding</keyword>
<comment type="cofactor">
    <cofactor evidence="1">
        <name>Mg(2+)</name>
        <dbReference type="ChEBI" id="CHEBI:18420"/>
    </cofactor>
</comment>
<dbReference type="GO" id="GO:0008821">
    <property type="term" value="F:crossover junction DNA endonuclease activity"/>
    <property type="evidence" value="ECO:0007669"/>
    <property type="project" value="TreeGrafter"/>
</dbReference>
<protein>
    <submittedName>
        <fullName evidence="13">Uncharacterized protein</fullName>
    </submittedName>
</protein>
<dbReference type="GO" id="GO:0046872">
    <property type="term" value="F:metal ion binding"/>
    <property type="evidence" value="ECO:0007669"/>
    <property type="project" value="UniProtKB-KW"/>
</dbReference>
<gene>
    <name evidence="13" type="ORF">TGEB3V08_LOCUS10642</name>
</gene>
<evidence type="ECO:0000256" key="10">
    <source>
        <dbReference type="ARBA" id="ARBA00023204"/>
    </source>
</evidence>
<dbReference type="PANTHER" id="PTHR21077">
    <property type="entry name" value="EME1 PROTEIN"/>
    <property type="match status" value="1"/>
</dbReference>
<dbReference type="GO" id="GO:0031297">
    <property type="term" value="P:replication fork processing"/>
    <property type="evidence" value="ECO:0007669"/>
    <property type="project" value="TreeGrafter"/>
</dbReference>
<keyword evidence="3" id="KW-0540">Nuclease</keyword>
<evidence type="ECO:0000256" key="12">
    <source>
        <dbReference type="ARBA" id="ARBA00023254"/>
    </source>
</evidence>
<keyword evidence="7" id="KW-0378">Hydrolase</keyword>
<comment type="subcellular location">
    <subcellularLocation>
        <location evidence="2">Nucleus</location>
    </subcellularLocation>
</comment>
<dbReference type="EMBL" id="OE846536">
    <property type="protein sequence ID" value="CAD7609986.1"/>
    <property type="molecule type" value="Genomic_DNA"/>
</dbReference>
<evidence type="ECO:0000256" key="2">
    <source>
        <dbReference type="ARBA" id="ARBA00004123"/>
    </source>
</evidence>
<keyword evidence="11" id="KW-0539">Nucleus</keyword>
<keyword evidence="10" id="KW-0234">DNA repair</keyword>
<dbReference type="Gene3D" id="1.10.150.670">
    <property type="entry name" value="Crossover junction endonuclease EME1, DNA-binding domain"/>
    <property type="match status" value="1"/>
</dbReference>
<dbReference type="Pfam" id="PF21292">
    <property type="entry name" value="EME1-MUS81_C"/>
    <property type="match status" value="1"/>
</dbReference>
<reference evidence="13" key="1">
    <citation type="submission" date="2020-11" db="EMBL/GenBank/DDBJ databases">
        <authorList>
            <person name="Tran Van P."/>
        </authorList>
    </citation>
    <scope>NUCLEOTIDE SEQUENCE</scope>
</reference>
<dbReference type="PANTHER" id="PTHR21077:SF5">
    <property type="entry name" value="CROSSOVER JUNCTION ENDONUCLEASE MMS4"/>
    <property type="match status" value="1"/>
</dbReference>
<keyword evidence="8" id="KW-0460">Magnesium</keyword>
<evidence type="ECO:0000256" key="7">
    <source>
        <dbReference type="ARBA" id="ARBA00022801"/>
    </source>
</evidence>
<sequence>MFNGSLVSYPGEVVNVLGSMFFAISRTACYTNEFAVHKRNIELHIIDLGNELADQAAMDAVRLPPEASLDVMFLDLKGYVHHGVLCTWHERWASTPAQNKLRSIRDGMHMSSELQEEGQVLIVKSWKEIINLAANRELCAHIQAIQTVLPSKTLTLVVYGTEQYFRFQKKRKNCEMRGQVLGVNELQNKPHHMSSVEELPRVTRQILEEVLAEVQLFTGCCVRLVESPPELGALVVYFTKAVAEMPFKMASLQDDMIVLELYKDISGSESDSSDNNDIDIECNNDNEDPESFDISDGDLENNLNGCGDCAGAARLERQQKDQTKLDWFALADSKDCVRVDKNGHGLQRLWRQQLCQFNLATLETAEAISSKYQCPQALIQLLVTSSTLEAIKCGELGPVESSLPTTIFVRHLPQRSVVSSTLAQK</sequence>
<dbReference type="GO" id="GO:0006302">
    <property type="term" value="P:double-strand break repair"/>
    <property type="evidence" value="ECO:0007669"/>
    <property type="project" value="TreeGrafter"/>
</dbReference>
<evidence type="ECO:0000313" key="13">
    <source>
        <dbReference type="EMBL" id="CAD7609986.1"/>
    </source>
</evidence>
<name>A0A7R9K911_TIMGE</name>
<evidence type="ECO:0000256" key="6">
    <source>
        <dbReference type="ARBA" id="ARBA00022763"/>
    </source>
</evidence>
<keyword evidence="9" id="KW-0233">DNA recombination</keyword>
<evidence type="ECO:0000256" key="4">
    <source>
        <dbReference type="ARBA" id="ARBA00022723"/>
    </source>
</evidence>
<keyword evidence="6" id="KW-0227">DNA damage</keyword>
<accession>A0A7R9K911</accession>
<dbReference type="InterPro" id="IPR042530">
    <property type="entry name" value="EME1/EME2_C"/>
</dbReference>
<evidence type="ECO:0000256" key="8">
    <source>
        <dbReference type="ARBA" id="ARBA00022842"/>
    </source>
</evidence>
<dbReference type="GO" id="GO:0048476">
    <property type="term" value="C:Holliday junction resolvase complex"/>
    <property type="evidence" value="ECO:0007669"/>
    <property type="project" value="InterPro"/>
</dbReference>
<dbReference type="InterPro" id="IPR033310">
    <property type="entry name" value="Mms4/EME1/EME2"/>
</dbReference>
<organism evidence="13">
    <name type="scientific">Timema genevievae</name>
    <name type="common">Walking stick</name>
    <dbReference type="NCBI Taxonomy" id="629358"/>
    <lineage>
        <taxon>Eukaryota</taxon>
        <taxon>Metazoa</taxon>
        <taxon>Ecdysozoa</taxon>
        <taxon>Arthropoda</taxon>
        <taxon>Hexapoda</taxon>
        <taxon>Insecta</taxon>
        <taxon>Pterygota</taxon>
        <taxon>Neoptera</taxon>
        <taxon>Polyneoptera</taxon>
        <taxon>Phasmatodea</taxon>
        <taxon>Timematodea</taxon>
        <taxon>Timematoidea</taxon>
        <taxon>Timematidae</taxon>
        <taxon>Timema</taxon>
    </lineage>
</organism>
<proteinExistence type="predicted"/>
<keyword evidence="5" id="KW-0255">Endonuclease</keyword>
<dbReference type="Gene3D" id="3.40.50.10130">
    <property type="match status" value="1"/>
</dbReference>
<keyword evidence="12" id="KW-0469">Meiosis</keyword>
<evidence type="ECO:0000256" key="5">
    <source>
        <dbReference type="ARBA" id="ARBA00022759"/>
    </source>
</evidence>
<dbReference type="GO" id="GO:0031573">
    <property type="term" value="P:mitotic intra-S DNA damage checkpoint signaling"/>
    <property type="evidence" value="ECO:0007669"/>
    <property type="project" value="TreeGrafter"/>
</dbReference>
<evidence type="ECO:0000256" key="11">
    <source>
        <dbReference type="ARBA" id="ARBA00023242"/>
    </source>
</evidence>
<evidence type="ECO:0000256" key="9">
    <source>
        <dbReference type="ARBA" id="ARBA00023172"/>
    </source>
</evidence>
<evidence type="ECO:0000256" key="1">
    <source>
        <dbReference type="ARBA" id="ARBA00001946"/>
    </source>
</evidence>
<evidence type="ECO:0000256" key="3">
    <source>
        <dbReference type="ARBA" id="ARBA00022722"/>
    </source>
</evidence>
<dbReference type="GO" id="GO:0005634">
    <property type="term" value="C:nucleus"/>
    <property type="evidence" value="ECO:0007669"/>
    <property type="project" value="UniProtKB-SubCell"/>
</dbReference>
<dbReference type="GO" id="GO:0000712">
    <property type="term" value="P:resolution of meiotic recombination intermediates"/>
    <property type="evidence" value="ECO:0007669"/>
    <property type="project" value="TreeGrafter"/>
</dbReference>
<dbReference type="AlphaFoldDB" id="A0A7R9K911"/>